<dbReference type="RefSeq" id="WP_367967207.1">
    <property type="nucleotide sequence ID" value="NZ_JBAKFJ010000001.1"/>
</dbReference>
<dbReference type="PANTHER" id="PTHR10799">
    <property type="entry name" value="SNF2/RAD54 HELICASE FAMILY"/>
    <property type="match status" value="1"/>
</dbReference>
<keyword evidence="8" id="KW-1185">Reference proteome</keyword>
<dbReference type="Proteomes" id="UP001556653">
    <property type="component" value="Unassembled WGS sequence"/>
</dbReference>
<dbReference type="InterPro" id="IPR000330">
    <property type="entry name" value="SNF2_N"/>
</dbReference>
<dbReference type="PROSITE" id="PS51192">
    <property type="entry name" value="HELICASE_ATP_BIND_1"/>
    <property type="match status" value="1"/>
</dbReference>
<name>A0ABV3SBQ5_9GAMM</name>
<evidence type="ECO:0000259" key="4">
    <source>
        <dbReference type="PROSITE" id="PS50966"/>
    </source>
</evidence>
<proteinExistence type="predicted"/>
<dbReference type="InterPro" id="IPR049730">
    <property type="entry name" value="SNF2/RAD54-like_C"/>
</dbReference>
<evidence type="ECO:0000259" key="5">
    <source>
        <dbReference type="PROSITE" id="PS51192"/>
    </source>
</evidence>
<comment type="caution">
    <text evidence="7">The sequence shown here is derived from an EMBL/GenBank/DDBJ whole genome shotgun (WGS) entry which is preliminary data.</text>
</comment>
<evidence type="ECO:0000256" key="1">
    <source>
        <dbReference type="ARBA" id="ARBA00022801"/>
    </source>
</evidence>
<keyword evidence="2 7" id="KW-0547">Nucleotide-binding</keyword>
<reference evidence="7 8" key="1">
    <citation type="submission" date="2024-02" db="EMBL/GenBank/DDBJ databases">
        <title>New especies of Spiribacter isolated from saline water.</title>
        <authorList>
            <person name="Leon M.J."/>
            <person name="De La Haba R."/>
            <person name="Sanchez-Porro C."/>
            <person name="Ventosa A."/>
        </authorList>
    </citation>
    <scope>NUCLEOTIDE SEQUENCE [LARGE SCALE GENOMIC DNA]</scope>
    <source>
        <strain evidence="8">ag22IC4-227</strain>
    </source>
</reference>
<keyword evidence="2 7" id="KW-0347">Helicase</keyword>
<keyword evidence="3" id="KW-0863">Zinc-finger</keyword>
<dbReference type="Pfam" id="PF00271">
    <property type="entry name" value="Helicase_C"/>
    <property type="match status" value="1"/>
</dbReference>
<feature type="domain" description="Helicase C-terminal" evidence="6">
    <location>
        <begin position="916"/>
        <end position="1068"/>
    </location>
</feature>
<dbReference type="Pfam" id="PF00176">
    <property type="entry name" value="SNF2-rel_dom"/>
    <property type="match status" value="1"/>
</dbReference>
<dbReference type="EC" id="3.6.4.-" evidence="7"/>
<evidence type="ECO:0000256" key="2">
    <source>
        <dbReference type="ARBA" id="ARBA00022806"/>
    </source>
</evidence>
<keyword evidence="2 7" id="KW-0067">ATP-binding</keyword>
<dbReference type="EMBL" id="JBAKFJ010000001">
    <property type="protein sequence ID" value="MEX0386745.1"/>
    <property type="molecule type" value="Genomic_DNA"/>
</dbReference>
<dbReference type="PROSITE" id="PS51194">
    <property type="entry name" value="HELICASE_CTER"/>
    <property type="match status" value="1"/>
</dbReference>
<dbReference type="CDD" id="cd18793">
    <property type="entry name" value="SF2_C_SNF"/>
    <property type="match status" value="1"/>
</dbReference>
<evidence type="ECO:0000256" key="3">
    <source>
        <dbReference type="PROSITE-ProRule" id="PRU00325"/>
    </source>
</evidence>
<dbReference type="PROSITE" id="PS50966">
    <property type="entry name" value="ZF_SWIM"/>
    <property type="match status" value="1"/>
</dbReference>
<feature type="domain" description="Helicase ATP-binding" evidence="5">
    <location>
        <begin position="629"/>
        <end position="789"/>
    </location>
</feature>
<evidence type="ECO:0000313" key="8">
    <source>
        <dbReference type="Proteomes" id="UP001556653"/>
    </source>
</evidence>
<protein>
    <submittedName>
        <fullName evidence="7">DEAD/DEAH box helicase</fullName>
        <ecNumber evidence="7">3.6.4.-</ecNumber>
    </submittedName>
</protein>
<dbReference type="GO" id="GO:0004386">
    <property type="term" value="F:helicase activity"/>
    <property type="evidence" value="ECO:0007669"/>
    <property type="project" value="UniProtKB-KW"/>
</dbReference>
<keyword evidence="1 7" id="KW-0378">Hydrolase</keyword>
<dbReference type="Gene3D" id="3.40.50.300">
    <property type="entry name" value="P-loop containing nucleotide triphosphate hydrolases"/>
    <property type="match status" value="1"/>
</dbReference>
<dbReference type="SMART" id="SM00487">
    <property type="entry name" value="DEXDc"/>
    <property type="match status" value="1"/>
</dbReference>
<dbReference type="SUPFAM" id="SSF52540">
    <property type="entry name" value="P-loop containing nucleoside triphosphate hydrolases"/>
    <property type="match status" value="2"/>
</dbReference>
<dbReference type="Pfam" id="PF04434">
    <property type="entry name" value="SWIM"/>
    <property type="match status" value="1"/>
</dbReference>
<dbReference type="InterPro" id="IPR001650">
    <property type="entry name" value="Helicase_C-like"/>
</dbReference>
<keyword evidence="3" id="KW-0479">Metal-binding</keyword>
<dbReference type="GO" id="GO:0016787">
    <property type="term" value="F:hydrolase activity"/>
    <property type="evidence" value="ECO:0007669"/>
    <property type="project" value="UniProtKB-KW"/>
</dbReference>
<dbReference type="InterPro" id="IPR007527">
    <property type="entry name" value="Znf_SWIM"/>
</dbReference>
<dbReference type="Gene3D" id="3.40.50.10810">
    <property type="entry name" value="Tandem AAA-ATPase domain"/>
    <property type="match status" value="1"/>
</dbReference>
<dbReference type="InterPro" id="IPR014001">
    <property type="entry name" value="Helicase_ATP-bd"/>
</dbReference>
<feature type="domain" description="SWIM-type" evidence="4">
    <location>
        <begin position="67"/>
        <end position="101"/>
    </location>
</feature>
<dbReference type="InterPro" id="IPR038718">
    <property type="entry name" value="SNF2-like_sf"/>
</dbReference>
<organism evidence="7 8">
    <name type="scientific">Spiribacter onubensis</name>
    <dbReference type="NCBI Taxonomy" id="3122420"/>
    <lineage>
        <taxon>Bacteria</taxon>
        <taxon>Pseudomonadati</taxon>
        <taxon>Pseudomonadota</taxon>
        <taxon>Gammaproteobacteria</taxon>
        <taxon>Chromatiales</taxon>
        <taxon>Ectothiorhodospiraceae</taxon>
        <taxon>Spiribacter</taxon>
    </lineage>
</organism>
<dbReference type="CDD" id="cd18012">
    <property type="entry name" value="DEXQc_arch_SWI2_SNF2"/>
    <property type="match status" value="1"/>
</dbReference>
<dbReference type="InterPro" id="IPR027417">
    <property type="entry name" value="P-loop_NTPase"/>
</dbReference>
<dbReference type="SMART" id="SM00490">
    <property type="entry name" value="HELICc"/>
    <property type="match status" value="1"/>
</dbReference>
<evidence type="ECO:0000259" key="6">
    <source>
        <dbReference type="PROSITE" id="PS51194"/>
    </source>
</evidence>
<evidence type="ECO:0000313" key="7">
    <source>
        <dbReference type="EMBL" id="MEX0386745.1"/>
    </source>
</evidence>
<gene>
    <name evidence="7" type="ORF">V6X64_07060</name>
</gene>
<sequence>MTALTDPMQEWIARRGEAAIWADFPREALEAGERLIRDQAVLDCSPGGQGFFARVQADRRHVHSVDIRIHPLPSPKPVTAFCSCDAGGGCEHAVAALLHYLGRKAPAGMVRANPAICQWLGEAEAIALGTDDTGSTRRHEEVLVYLLDVDAQGQLGVAVRRARRRRRGGYGRLMPFPGVRRSPAGLLGAADRRLLRLLPETGQAVERDDLRFILRALAETGRAHWRTSDAPRIHEAGPMHGEFAWQVQADGSQRLAVRVDGDRVALTGHPPMWVDPVEGGFGVIDTGVSHALAARLQAGPIVAPAELPAVAEALADRDLPIPVPKAPRRRRIDDVMPVPVLRLTRLGDPNRPGRSEGGEAVAEFGFEYAGHYVSAETSGEDLSVFEAGELHDYARRPRDESRARQRLTDAGLSPAGAMAEGRLVPDHTRDWRKFVAENVPALRADGWRIVIEPCFPWRLAEAERWQAEVQRMPEQPGWFSFALTIEVDGERHALMPLLLALIHDNPVAMSPAYLDAIDPASSLLVDLGDGRLVPVPARRLVPLLKGLTELYDPAARLRDGRLTLPLGRSTVLDTLDDVEGAALHWVGDAALRRLGRDINRIDGQAEVPTPNGLHGVLRPYQREGVAWLQRLARLELGGVLADDMGLGKTLQVISHLLLEQESGRARAPSLVVVPTSLLFNWAREAEKFAPGLRVLRLHGPQRHVAYAQLADYDLVLTTYSLLVRDIDRLRAQPWHLLVLDEAQAVKNPRAQAARAVRTLEAHQRLSLTGTPLENHLGELWSQFDFVAPGLLGNASAFKRVYRRPIEQEGDDSRLEALRERVAPFLLRRTKQAIASDLPAKTEIPLYAELTGGQRDLYEQLRIAQAPRVQEALARPGQPQNRVRILDALLKLREACCDPRLVQDAPAGPTRSAKLDLLLELIDDLHQAGRRVLVFSQFTRMLALIETALEARGLTWAKLTGETRDREAQVARFQSGEVPIFLISLKAGGTGLNLTAADTVIHYDPWWNPAVTRQATDRAHRIGQDQPVFVYHLLTRDTVEDRIMALQRDKAELGERLLGDAGTAGADVLDTDTVQRLFQPLESPDPGSAAESADSAG</sequence>
<keyword evidence="3" id="KW-0862">Zinc</keyword>
<accession>A0ABV3SBQ5</accession>